<name>A0A4P6JU47_KTERU</name>
<accession>A0A4P6JU47</accession>
<dbReference type="KEGG" id="kbs:EPA93_23630"/>
<protein>
    <recommendedName>
        <fullName evidence="1">ATPase BadF/BadG/BcrA/BcrD type domain-containing protein</fullName>
    </recommendedName>
</protein>
<dbReference type="SUPFAM" id="SSF53067">
    <property type="entry name" value="Actin-like ATPase domain"/>
    <property type="match status" value="2"/>
</dbReference>
<dbReference type="InterPro" id="IPR002731">
    <property type="entry name" value="ATPase_BadF"/>
</dbReference>
<evidence type="ECO:0000259" key="1">
    <source>
        <dbReference type="Pfam" id="PF01869"/>
    </source>
</evidence>
<evidence type="ECO:0000313" key="3">
    <source>
        <dbReference type="Proteomes" id="UP000290365"/>
    </source>
</evidence>
<dbReference type="Gene3D" id="3.30.420.40">
    <property type="match status" value="2"/>
</dbReference>
<organism evidence="2 3">
    <name type="scientific">Ktedonosporobacter rubrisoli</name>
    <dbReference type="NCBI Taxonomy" id="2509675"/>
    <lineage>
        <taxon>Bacteria</taxon>
        <taxon>Bacillati</taxon>
        <taxon>Chloroflexota</taxon>
        <taxon>Ktedonobacteria</taxon>
        <taxon>Ktedonobacterales</taxon>
        <taxon>Ktedonosporobacteraceae</taxon>
        <taxon>Ktedonosporobacter</taxon>
    </lineage>
</organism>
<dbReference type="OrthoDB" id="9772633at2"/>
<feature type="domain" description="ATPase BadF/BadG/BcrA/BcrD type" evidence="1">
    <location>
        <begin position="5"/>
        <end position="308"/>
    </location>
</feature>
<sequence>MHYVLGVDGGNTKTIALVAALDGTILGAGRGGCGDIYRAPLSAEHSDTISAALANIEYAVTRALRAARIERTELASAMFSMAGVDWPEDAEVLREAMQQRGFGRKILVQNDALSVVQAGFLHEPAVSLICGTGAATGARNPDGRSWCSCNWQDQIQGGGQLGQKTLDAIYRAALGIEPPTSLTPRVLEAFQMQTVEEVLHCCTGRNRKPPISIHRLAPILLSEAEAGDAVARRIVLEHGHALGDYALAAARHVGIEGTAFALVFAGGVFRHPTTILLDAIVERVRSTSPDVRPERSRFEPAIGVLLAALQASDVAINDEVIEKLIATLPDTSLFATV</sequence>
<gene>
    <name evidence="2" type="ORF">EPA93_23630</name>
</gene>
<dbReference type="InterPro" id="IPR052519">
    <property type="entry name" value="Euk-type_GlcNAc_Kinase"/>
</dbReference>
<dbReference type="PANTHER" id="PTHR43190:SF3">
    <property type="entry name" value="N-ACETYL-D-GLUCOSAMINE KINASE"/>
    <property type="match status" value="1"/>
</dbReference>
<evidence type="ECO:0000313" key="2">
    <source>
        <dbReference type="EMBL" id="QBD78812.1"/>
    </source>
</evidence>
<dbReference type="EMBL" id="CP035758">
    <property type="protein sequence ID" value="QBD78812.1"/>
    <property type="molecule type" value="Genomic_DNA"/>
</dbReference>
<dbReference type="RefSeq" id="WP_129889865.1">
    <property type="nucleotide sequence ID" value="NZ_CP035758.1"/>
</dbReference>
<proteinExistence type="predicted"/>
<dbReference type="PANTHER" id="PTHR43190">
    <property type="entry name" value="N-ACETYL-D-GLUCOSAMINE KINASE"/>
    <property type="match status" value="1"/>
</dbReference>
<dbReference type="InterPro" id="IPR043129">
    <property type="entry name" value="ATPase_NBD"/>
</dbReference>
<dbReference type="Pfam" id="PF01869">
    <property type="entry name" value="BcrAD_BadFG"/>
    <property type="match status" value="1"/>
</dbReference>
<dbReference type="Proteomes" id="UP000290365">
    <property type="component" value="Chromosome"/>
</dbReference>
<dbReference type="AlphaFoldDB" id="A0A4P6JU47"/>
<keyword evidence="3" id="KW-1185">Reference proteome</keyword>
<reference evidence="2 3" key="1">
    <citation type="submission" date="2019-01" db="EMBL/GenBank/DDBJ databases">
        <title>Ktedonosporobacter rubrisoli SCAWS-G2.</title>
        <authorList>
            <person name="Huang Y."/>
            <person name="Yan B."/>
        </authorList>
    </citation>
    <scope>NUCLEOTIDE SEQUENCE [LARGE SCALE GENOMIC DNA]</scope>
    <source>
        <strain evidence="2 3">SCAWS-G2</strain>
    </source>
</reference>